<keyword evidence="1" id="KW-0812">Transmembrane</keyword>
<feature type="domain" description="PPM-type phosphatase" evidence="2">
    <location>
        <begin position="23"/>
        <end position="65"/>
    </location>
</feature>
<comment type="caution">
    <text evidence="3">The sequence shown here is derived from an EMBL/GenBank/DDBJ whole genome shotgun (WGS) entry which is preliminary data.</text>
</comment>
<name>X1HT89_9ZZZZ</name>
<reference evidence="3" key="1">
    <citation type="journal article" date="2014" name="Front. Microbiol.">
        <title>High frequency of phylogenetically diverse reductive dehalogenase-homologous genes in deep subseafloor sedimentary metagenomes.</title>
        <authorList>
            <person name="Kawai M."/>
            <person name="Futagami T."/>
            <person name="Toyoda A."/>
            <person name="Takaki Y."/>
            <person name="Nishi S."/>
            <person name="Hori S."/>
            <person name="Arai W."/>
            <person name="Tsubouchi T."/>
            <person name="Morono Y."/>
            <person name="Uchiyama I."/>
            <person name="Ito T."/>
            <person name="Fujiyama A."/>
            <person name="Inagaki F."/>
            <person name="Takami H."/>
        </authorList>
    </citation>
    <scope>NUCLEOTIDE SEQUENCE</scope>
    <source>
        <strain evidence="3">Expedition CK06-06</strain>
    </source>
</reference>
<sequence length="101" mass="11644">LKSIKSANREVYGKAILQPEYHGMGTTFTGCYIQQDKAYTIHVGDSRLYIKRGSEFNLLTSDHTIGYNKKVAFSIKVIFIFFSIFSNVCICEIFHVHYYMS</sequence>
<gene>
    <name evidence="3" type="ORF">S03H2_51449</name>
</gene>
<feature type="non-terminal residue" evidence="3">
    <location>
        <position position="1"/>
    </location>
</feature>
<feature type="transmembrane region" description="Helical" evidence="1">
    <location>
        <begin position="77"/>
        <end position="100"/>
    </location>
</feature>
<evidence type="ECO:0000256" key="1">
    <source>
        <dbReference type="SAM" id="Phobius"/>
    </source>
</evidence>
<accession>X1HT89</accession>
<evidence type="ECO:0000259" key="2">
    <source>
        <dbReference type="Pfam" id="PF00481"/>
    </source>
</evidence>
<dbReference type="SUPFAM" id="SSF81606">
    <property type="entry name" value="PP2C-like"/>
    <property type="match status" value="1"/>
</dbReference>
<dbReference type="Pfam" id="PF00481">
    <property type="entry name" value="PP2C"/>
    <property type="match status" value="1"/>
</dbReference>
<protein>
    <recommendedName>
        <fullName evidence="2">PPM-type phosphatase domain-containing protein</fullName>
    </recommendedName>
</protein>
<proteinExistence type="predicted"/>
<dbReference type="AlphaFoldDB" id="X1HT89"/>
<keyword evidence="1" id="KW-0472">Membrane</keyword>
<dbReference type="InterPro" id="IPR036457">
    <property type="entry name" value="PPM-type-like_dom_sf"/>
</dbReference>
<dbReference type="EMBL" id="BARU01032639">
    <property type="protein sequence ID" value="GAH73396.1"/>
    <property type="molecule type" value="Genomic_DNA"/>
</dbReference>
<evidence type="ECO:0000313" key="3">
    <source>
        <dbReference type="EMBL" id="GAH73396.1"/>
    </source>
</evidence>
<dbReference type="Gene3D" id="3.60.40.10">
    <property type="entry name" value="PPM-type phosphatase domain"/>
    <property type="match status" value="1"/>
</dbReference>
<organism evidence="3">
    <name type="scientific">marine sediment metagenome</name>
    <dbReference type="NCBI Taxonomy" id="412755"/>
    <lineage>
        <taxon>unclassified sequences</taxon>
        <taxon>metagenomes</taxon>
        <taxon>ecological metagenomes</taxon>
    </lineage>
</organism>
<keyword evidence="1" id="KW-1133">Transmembrane helix</keyword>
<dbReference type="InterPro" id="IPR001932">
    <property type="entry name" value="PPM-type_phosphatase-like_dom"/>
</dbReference>